<dbReference type="Pfam" id="PF01048">
    <property type="entry name" value="PNP_UDP_1"/>
    <property type="match status" value="1"/>
</dbReference>
<dbReference type="Proteomes" id="UP000886749">
    <property type="component" value="Unassembled WGS sequence"/>
</dbReference>
<dbReference type="GO" id="GO:0006218">
    <property type="term" value="P:uridine catabolic process"/>
    <property type="evidence" value="ECO:0007669"/>
    <property type="project" value="TreeGrafter"/>
</dbReference>
<protein>
    <recommendedName>
        <fullName evidence="2">Uridine phosphorylase</fullName>
        <ecNumber evidence="1">2.4.2.3</ecNumber>
    </recommendedName>
</protein>
<sequence length="238" mass="26232">MSTVHNQANPGDFAKTVLMPGDPLRSKFIAEHFFEHPKLVNNVRGIQGYTGSYQGHPVSVMASGMGAPSMGIYSRELFDQYGVETILRIGTTGSLQDHIHVGDLILAAGACTDTNFLAHWKVTGFAPIAAPKLVSRAMALAEEMGYTYYAGNVLTSDRFYMDDMEQLRRWRRMGVLGTEMETAALYSTAAWCGKQALSILTVSDGMFNDEDSTPAQRETQFTRMMKLALALAVELEEE</sequence>
<dbReference type="SUPFAM" id="SSF53167">
    <property type="entry name" value="Purine and uridine phosphorylases"/>
    <property type="match status" value="1"/>
</dbReference>
<keyword evidence="4 7" id="KW-0808">Transferase</keyword>
<dbReference type="InterPro" id="IPR035994">
    <property type="entry name" value="Nucleoside_phosphorylase_sf"/>
</dbReference>
<dbReference type="NCBIfam" id="TIGR00107">
    <property type="entry name" value="deoD"/>
    <property type="match status" value="1"/>
</dbReference>
<dbReference type="InterPro" id="IPR000845">
    <property type="entry name" value="Nucleoside_phosphorylase_d"/>
</dbReference>
<comment type="catalytic activity">
    <reaction evidence="5">
        <text>uridine + phosphate = alpha-D-ribose 1-phosphate + uracil</text>
        <dbReference type="Rhea" id="RHEA:24388"/>
        <dbReference type="ChEBI" id="CHEBI:16704"/>
        <dbReference type="ChEBI" id="CHEBI:17568"/>
        <dbReference type="ChEBI" id="CHEBI:43474"/>
        <dbReference type="ChEBI" id="CHEBI:57720"/>
        <dbReference type="EC" id="2.4.2.3"/>
    </reaction>
</comment>
<dbReference type="NCBIfam" id="NF004489">
    <property type="entry name" value="PRK05819.1"/>
    <property type="match status" value="1"/>
</dbReference>
<dbReference type="AlphaFoldDB" id="A0A9D1DDB2"/>
<proteinExistence type="predicted"/>
<dbReference type="EC" id="2.4.2.3" evidence="1"/>
<dbReference type="PANTHER" id="PTHR43691">
    <property type="entry name" value="URIDINE PHOSPHORYLASE"/>
    <property type="match status" value="1"/>
</dbReference>
<evidence type="ECO:0000256" key="5">
    <source>
        <dbReference type="ARBA" id="ARBA00048447"/>
    </source>
</evidence>
<gene>
    <name evidence="7" type="primary">deoD</name>
    <name evidence="7" type="ORF">IAB36_05120</name>
</gene>
<dbReference type="GO" id="GO:0004731">
    <property type="term" value="F:purine-nucleoside phosphorylase activity"/>
    <property type="evidence" value="ECO:0007669"/>
    <property type="project" value="InterPro"/>
</dbReference>
<accession>A0A9D1DDB2</accession>
<reference evidence="7" key="1">
    <citation type="submission" date="2020-10" db="EMBL/GenBank/DDBJ databases">
        <authorList>
            <person name="Gilroy R."/>
        </authorList>
    </citation>
    <scope>NUCLEOTIDE SEQUENCE</scope>
    <source>
        <strain evidence="7">CHK184-25365</strain>
    </source>
</reference>
<dbReference type="PANTHER" id="PTHR43691:SF11">
    <property type="entry name" value="FI09636P-RELATED"/>
    <property type="match status" value="1"/>
</dbReference>
<evidence type="ECO:0000256" key="3">
    <source>
        <dbReference type="ARBA" id="ARBA00022676"/>
    </source>
</evidence>
<evidence type="ECO:0000313" key="8">
    <source>
        <dbReference type="Proteomes" id="UP000886749"/>
    </source>
</evidence>
<organism evidence="7 8">
    <name type="scientific">Candidatus Egerieicola pullicola</name>
    <dbReference type="NCBI Taxonomy" id="2840775"/>
    <lineage>
        <taxon>Bacteria</taxon>
        <taxon>Bacillati</taxon>
        <taxon>Bacillota</taxon>
        <taxon>Clostridia</taxon>
        <taxon>Eubacteriales</taxon>
        <taxon>Oscillospiraceae</taxon>
        <taxon>Oscillospiraceae incertae sedis</taxon>
        <taxon>Candidatus Egerieicola</taxon>
    </lineage>
</organism>
<evidence type="ECO:0000256" key="1">
    <source>
        <dbReference type="ARBA" id="ARBA00011888"/>
    </source>
</evidence>
<dbReference type="GO" id="GO:0004850">
    <property type="term" value="F:uridine phosphorylase activity"/>
    <property type="evidence" value="ECO:0007669"/>
    <property type="project" value="UniProtKB-EC"/>
</dbReference>
<dbReference type="EMBL" id="DVGY01000113">
    <property type="protein sequence ID" value="HIR41189.1"/>
    <property type="molecule type" value="Genomic_DNA"/>
</dbReference>
<evidence type="ECO:0000256" key="2">
    <source>
        <dbReference type="ARBA" id="ARBA00021980"/>
    </source>
</evidence>
<dbReference type="InterPro" id="IPR004402">
    <property type="entry name" value="DeoD-type"/>
</dbReference>
<evidence type="ECO:0000259" key="6">
    <source>
        <dbReference type="Pfam" id="PF01048"/>
    </source>
</evidence>
<feature type="domain" description="Nucleoside phosphorylase" evidence="6">
    <location>
        <begin position="16"/>
        <end position="228"/>
    </location>
</feature>
<name>A0A9D1DDB2_9FIRM</name>
<reference evidence="7" key="2">
    <citation type="journal article" date="2021" name="PeerJ">
        <title>Extensive microbial diversity within the chicken gut microbiome revealed by metagenomics and culture.</title>
        <authorList>
            <person name="Gilroy R."/>
            <person name="Ravi A."/>
            <person name="Getino M."/>
            <person name="Pursley I."/>
            <person name="Horton D.L."/>
            <person name="Alikhan N.F."/>
            <person name="Baker D."/>
            <person name="Gharbi K."/>
            <person name="Hall N."/>
            <person name="Watson M."/>
            <person name="Adriaenssens E.M."/>
            <person name="Foster-Nyarko E."/>
            <person name="Jarju S."/>
            <person name="Secka A."/>
            <person name="Antonio M."/>
            <person name="Oren A."/>
            <person name="Chaudhuri R.R."/>
            <person name="La Ragione R."/>
            <person name="Hildebrand F."/>
            <person name="Pallen M.J."/>
        </authorList>
    </citation>
    <scope>NUCLEOTIDE SEQUENCE</scope>
    <source>
        <strain evidence="7">CHK184-25365</strain>
    </source>
</reference>
<dbReference type="GO" id="GO:0005829">
    <property type="term" value="C:cytosol"/>
    <property type="evidence" value="ECO:0007669"/>
    <property type="project" value="TreeGrafter"/>
</dbReference>
<evidence type="ECO:0000256" key="4">
    <source>
        <dbReference type="ARBA" id="ARBA00022679"/>
    </source>
</evidence>
<dbReference type="Gene3D" id="3.40.50.1580">
    <property type="entry name" value="Nucleoside phosphorylase domain"/>
    <property type="match status" value="1"/>
</dbReference>
<keyword evidence="3 7" id="KW-0328">Glycosyltransferase</keyword>
<evidence type="ECO:0000313" key="7">
    <source>
        <dbReference type="EMBL" id="HIR41189.1"/>
    </source>
</evidence>
<comment type="caution">
    <text evidence="7">The sequence shown here is derived from an EMBL/GenBank/DDBJ whole genome shotgun (WGS) entry which is preliminary data.</text>
</comment>
<dbReference type="CDD" id="cd09006">
    <property type="entry name" value="PNP_EcPNPI-like"/>
    <property type="match status" value="1"/>
</dbReference>